<dbReference type="PANTHER" id="PTHR43867:SF5">
    <property type="entry name" value="GLUCANS BIOSYNTHESIS GLUCOSYLTRANSFERASE H"/>
    <property type="match status" value="1"/>
</dbReference>
<keyword evidence="15" id="KW-1185">Reference proteome</keyword>
<feature type="transmembrane region" description="Helical" evidence="12">
    <location>
        <begin position="50"/>
        <end position="75"/>
    </location>
</feature>
<dbReference type="NCBIfam" id="NF003958">
    <property type="entry name" value="PRK05454.2-1"/>
    <property type="match status" value="1"/>
</dbReference>
<proteinExistence type="inferred from homology"/>
<feature type="transmembrane region" description="Helical" evidence="12">
    <location>
        <begin position="459"/>
        <end position="482"/>
    </location>
</feature>
<dbReference type="InterPro" id="IPR050321">
    <property type="entry name" value="Glycosyltr_2/OpgH_subfam"/>
</dbReference>
<comment type="pathway">
    <text evidence="2">Glycan metabolism; osmoregulated periplasmic glucan (OPG) biosynthesis.</text>
</comment>
<evidence type="ECO:0000313" key="14">
    <source>
        <dbReference type="EMBL" id="QBQ55703.1"/>
    </source>
</evidence>
<feature type="transmembrane region" description="Helical" evidence="12">
    <location>
        <begin position="538"/>
        <end position="559"/>
    </location>
</feature>
<evidence type="ECO:0000256" key="11">
    <source>
        <dbReference type="ARBA" id="ARBA00023136"/>
    </source>
</evidence>
<keyword evidence="10 12" id="KW-1133">Transmembrane helix</keyword>
<evidence type="ECO:0000256" key="5">
    <source>
        <dbReference type="ARBA" id="ARBA00022475"/>
    </source>
</evidence>
<evidence type="ECO:0000256" key="4">
    <source>
        <dbReference type="ARBA" id="ARBA00020585"/>
    </source>
</evidence>
<dbReference type="Pfam" id="PF13632">
    <property type="entry name" value="Glyco_trans_2_3"/>
    <property type="match status" value="1"/>
</dbReference>
<dbReference type="PANTHER" id="PTHR43867">
    <property type="entry name" value="CELLULOSE SYNTHASE CATALYTIC SUBUNIT A [UDP-FORMING]"/>
    <property type="match status" value="1"/>
</dbReference>
<evidence type="ECO:0000256" key="6">
    <source>
        <dbReference type="ARBA" id="ARBA00022519"/>
    </source>
</evidence>
<keyword evidence="6" id="KW-0997">Cell inner membrane</keyword>
<evidence type="ECO:0000256" key="9">
    <source>
        <dbReference type="ARBA" id="ARBA00022692"/>
    </source>
</evidence>
<protein>
    <recommendedName>
        <fullName evidence="4">Glucans biosynthesis glucosyltransferase H</fullName>
    </recommendedName>
</protein>
<feature type="domain" description="Glycosyltransferase 2-like" evidence="13">
    <location>
        <begin position="200"/>
        <end position="391"/>
    </location>
</feature>
<dbReference type="NCBIfam" id="NF003962">
    <property type="entry name" value="PRK05454.2-5"/>
    <property type="match status" value="1"/>
</dbReference>
<name>A0A4P7BZN6_9GAMM</name>
<evidence type="ECO:0000256" key="1">
    <source>
        <dbReference type="ARBA" id="ARBA00004429"/>
    </source>
</evidence>
<keyword evidence="9 12" id="KW-0812">Transmembrane</keyword>
<dbReference type="CDD" id="cd04191">
    <property type="entry name" value="Glucan_BSP_MdoH"/>
    <property type="match status" value="1"/>
</dbReference>
<evidence type="ECO:0000256" key="7">
    <source>
        <dbReference type="ARBA" id="ARBA00022676"/>
    </source>
</evidence>
<accession>A0A4P7BZN6</accession>
<dbReference type="Proteomes" id="UP000294325">
    <property type="component" value="Chromosome"/>
</dbReference>
<feature type="transmembrane region" description="Helical" evidence="12">
    <location>
        <begin position="369"/>
        <end position="390"/>
    </location>
</feature>
<keyword evidence="5" id="KW-1003">Cell membrane</keyword>
<comment type="similarity">
    <text evidence="3">Belongs to the glycosyltransferase 2 family. OpgH subfamily.</text>
</comment>
<evidence type="ECO:0000256" key="10">
    <source>
        <dbReference type="ARBA" id="ARBA00022989"/>
    </source>
</evidence>
<keyword evidence="11 12" id="KW-0472">Membrane</keyword>
<dbReference type="EMBL" id="CP038033">
    <property type="protein sequence ID" value="QBQ55703.1"/>
    <property type="molecule type" value="Genomic_DNA"/>
</dbReference>
<evidence type="ECO:0000256" key="8">
    <source>
        <dbReference type="ARBA" id="ARBA00022679"/>
    </source>
</evidence>
<feature type="transmembrane region" description="Helical" evidence="12">
    <location>
        <begin position="18"/>
        <end position="38"/>
    </location>
</feature>
<dbReference type="AlphaFoldDB" id="A0A4P7BZN6"/>
<dbReference type="InterPro" id="IPR029044">
    <property type="entry name" value="Nucleotide-diphossugar_trans"/>
</dbReference>
<reference evidence="14 15" key="1">
    <citation type="submission" date="2019-03" db="EMBL/GenBank/DDBJ databases">
        <title>The genome sequence of Nitrosococcus wardiae strain D1FHST reveals the archetypal metabolic capacity of ammonia-oxidizing Gammaproteobacteria.</title>
        <authorList>
            <person name="Wang L."/>
            <person name="Lim C.K."/>
            <person name="Hanson T.E."/>
            <person name="Dang H."/>
            <person name="Klotz M.G."/>
        </authorList>
    </citation>
    <scope>NUCLEOTIDE SEQUENCE [LARGE SCALE GENOMIC DNA]</scope>
    <source>
        <strain evidence="14 15">D1FHS</strain>
    </source>
</reference>
<keyword evidence="8 14" id="KW-0808">Transferase</keyword>
<evidence type="ECO:0000259" key="13">
    <source>
        <dbReference type="Pfam" id="PF13632"/>
    </source>
</evidence>
<dbReference type="InterPro" id="IPR001173">
    <property type="entry name" value="Glyco_trans_2-like"/>
</dbReference>
<evidence type="ECO:0000313" key="15">
    <source>
        <dbReference type="Proteomes" id="UP000294325"/>
    </source>
</evidence>
<feature type="transmembrane region" description="Helical" evidence="12">
    <location>
        <begin position="425"/>
        <end position="447"/>
    </location>
</feature>
<evidence type="ECO:0000256" key="2">
    <source>
        <dbReference type="ARBA" id="ARBA00005001"/>
    </source>
</evidence>
<sequence length="674" mass="77119">MNLQAIPKYKRILRQQGYYTLVLLTTFSALFLLTGVFQKNGITPLESLLLLLYMLLILWISASFWTAILGFWNLLGKRDHPSISTQASRKKYSNKAPLGKTALIMPVYNEEPERVFAGLRAIYQSLLKTGQAEAFEIFILSDTQDPDIWVEEELHWYRMCQDLNAHGRIFYRNREKNSGRKSGNVADFCKRWGERYRYMIVLDADSLMGGHTLVQMVKLMEANPQVALIQVPPRPINRESLFARILQFGANLYGPLFNAGIAFWQLGHSNYWGHNAIIRIQPFVQHCGLPKLPGREPFGGEILSHDFVEAALLHKAGWEVWLAPDLGESYEELPSTLIDYAKRDRRWCQGNLQHLRFLFSRGFYFMSRLHLTMGIMSYLASPLWLLFLVITGTEAYVQSHTETVYFFGNQLFPVWPESYTFEMTTVLIVTLSMLFLPKLLGLVLLLLKNQELARYGGIWRVSISVVLETLFSMLIAPVLMLYQSKFVTAILLRQHIGWPVQRRNDHRLSLKETFVAHRGHTLIGLTAGLVSYFYLPTFFWWLTPVLVGLVLSIPLSMYSSSTYLGQRAREKGLFLIPEETQPPQVLTLLRENLAPLSLQSSASDQGAKRVLVDPGVCALHLALLPQRPLSKGDRYYLKSLSCKLLEQGFDSLSTTEKRYLLSDPATLHRLPTQS</sequence>
<dbReference type="OrthoDB" id="9775281at2"/>
<dbReference type="KEGG" id="nwr:E3U44_15190"/>
<comment type="subcellular location">
    <subcellularLocation>
        <location evidence="1">Cell inner membrane</location>
        <topology evidence="1">Multi-pass membrane protein</topology>
    </subcellularLocation>
</comment>
<dbReference type="GO" id="GO:0005886">
    <property type="term" value="C:plasma membrane"/>
    <property type="evidence" value="ECO:0007669"/>
    <property type="project" value="UniProtKB-SubCell"/>
</dbReference>
<evidence type="ECO:0000256" key="12">
    <source>
        <dbReference type="SAM" id="Phobius"/>
    </source>
</evidence>
<organism evidence="14 15">
    <name type="scientific">Nitrosococcus wardiae</name>
    <dbReference type="NCBI Taxonomy" id="1814290"/>
    <lineage>
        <taxon>Bacteria</taxon>
        <taxon>Pseudomonadati</taxon>
        <taxon>Pseudomonadota</taxon>
        <taxon>Gammaproteobacteria</taxon>
        <taxon>Chromatiales</taxon>
        <taxon>Chromatiaceae</taxon>
        <taxon>Nitrosococcus</taxon>
    </lineage>
</organism>
<dbReference type="SUPFAM" id="SSF53448">
    <property type="entry name" value="Nucleotide-diphospho-sugar transferases"/>
    <property type="match status" value="1"/>
</dbReference>
<keyword evidence="7" id="KW-0328">Glycosyltransferase</keyword>
<gene>
    <name evidence="14" type="primary">mdoH</name>
    <name evidence="14" type="ORF">E3U44_15190</name>
</gene>
<evidence type="ECO:0000256" key="3">
    <source>
        <dbReference type="ARBA" id="ARBA00009337"/>
    </source>
</evidence>
<dbReference type="Gene3D" id="3.90.550.10">
    <property type="entry name" value="Spore Coat Polysaccharide Biosynthesis Protein SpsA, Chain A"/>
    <property type="match status" value="1"/>
</dbReference>
<dbReference type="GO" id="GO:0016758">
    <property type="term" value="F:hexosyltransferase activity"/>
    <property type="evidence" value="ECO:0007669"/>
    <property type="project" value="TreeGrafter"/>
</dbReference>
<dbReference type="RefSeq" id="WP_134358960.1">
    <property type="nucleotide sequence ID" value="NZ_CP038033.1"/>
</dbReference>